<evidence type="ECO:0000313" key="1">
    <source>
        <dbReference type="EMBL" id="PTB60873.1"/>
    </source>
</evidence>
<name>A0A2T4AUX8_TRIHA</name>
<reference evidence="1 2" key="1">
    <citation type="submission" date="2016-07" db="EMBL/GenBank/DDBJ databases">
        <title>Multiple horizontal gene transfer events from other fungi enriched the ability of initially mycotrophic Trichoderma (Ascomycota) to feed on dead plant biomass.</title>
        <authorList>
            <consortium name="DOE Joint Genome Institute"/>
            <person name="Aerts A."/>
            <person name="Atanasova L."/>
            <person name="Chenthamara K."/>
            <person name="Zhang J."/>
            <person name="Grujic M."/>
            <person name="Henrissat B."/>
            <person name="Kuo A."/>
            <person name="Salamov A."/>
            <person name="Lipzen A."/>
            <person name="Labutti K."/>
            <person name="Barry K."/>
            <person name="Miao Y."/>
            <person name="Rahimi M.J."/>
            <person name="Shen Q."/>
            <person name="Grigoriev I.V."/>
            <person name="Kubicek C.P."/>
            <person name="Druzhinina I.S."/>
        </authorList>
    </citation>
    <scope>NUCLEOTIDE SEQUENCE [LARGE SCALE GENOMIC DNA]</scope>
    <source>
        <strain evidence="1 2">CBS 226.95</strain>
    </source>
</reference>
<sequence length="79" mass="8884">MTKHPCLCSSTQDPKGRALFVGIGKHYNSVDHIWQLIAVEGSRQGIRSDMSNRVPKQQIFSNTWASSYATAASKELRYK</sequence>
<keyword evidence="2" id="KW-1185">Reference proteome</keyword>
<dbReference type="Proteomes" id="UP000241690">
    <property type="component" value="Unassembled WGS sequence"/>
</dbReference>
<evidence type="ECO:0000313" key="2">
    <source>
        <dbReference type="Proteomes" id="UP000241690"/>
    </source>
</evidence>
<accession>A0A2T4AUX8</accession>
<dbReference type="GeneID" id="36625278"/>
<organism evidence="1 2">
    <name type="scientific">Trichoderma harzianum CBS 226.95</name>
    <dbReference type="NCBI Taxonomy" id="983964"/>
    <lineage>
        <taxon>Eukaryota</taxon>
        <taxon>Fungi</taxon>
        <taxon>Dikarya</taxon>
        <taxon>Ascomycota</taxon>
        <taxon>Pezizomycotina</taxon>
        <taxon>Sordariomycetes</taxon>
        <taxon>Hypocreomycetidae</taxon>
        <taxon>Hypocreales</taxon>
        <taxon>Hypocreaceae</taxon>
        <taxon>Trichoderma</taxon>
    </lineage>
</organism>
<gene>
    <name evidence="1" type="ORF">M431DRAFT_489661</name>
</gene>
<protein>
    <submittedName>
        <fullName evidence="1">Uncharacterized protein</fullName>
    </submittedName>
</protein>
<proteinExistence type="predicted"/>
<dbReference type="EMBL" id="KZ679675">
    <property type="protein sequence ID" value="PTB60873.1"/>
    <property type="molecule type" value="Genomic_DNA"/>
</dbReference>
<dbReference type="AlphaFoldDB" id="A0A2T4AUX8"/>
<dbReference type="RefSeq" id="XP_024780550.1">
    <property type="nucleotide sequence ID" value="XM_024916709.1"/>
</dbReference>